<dbReference type="Gene3D" id="1.10.1740.10">
    <property type="match status" value="1"/>
</dbReference>
<comment type="caution">
    <text evidence="8">The sequence shown here is derived from an EMBL/GenBank/DDBJ whole genome shotgun (WGS) entry which is preliminary data.</text>
</comment>
<dbReference type="EMBL" id="QFWV02000004">
    <property type="protein sequence ID" value="RKF07960.1"/>
    <property type="molecule type" value="Genomic_DNA"/>
</dbReference>
<evidence type="ECO:0000259" key="6">
    <source>
        <dbReference type="Pfam" id="PF04542"/>
    </source>
</evidence>
<dbReference type="Pfam" id="PF08281">
    <property type="entry name" value="Sigma70_r4_2"/>
    <property type="match status" value="1"/>
</dbReference>
<dbReference type="InterPro" id="IPR039425">
    <property type="entry name" value="RNA_pol_sigma-70-like"/>
</dbReference>
<accession>A0A3A8AJW7</accession>
<keyword evidence="2" id="KW-0805">Transcription regulation</keyword>
<sequence>MPIDNQASSDALHTPDAAVRRALEESHRQFFGFLCRRMGSVEEAEDVLQAFMLRAIERSAQLQDVRSVRGWLSRVLATTIIDHQRRAARRRQRETVMDPLDIQELSTETDFEIDEAICNCLYKLLPTLKHEYAEILWRIDLLEEPRQRVAKALGLSLNNLNVRLHRGRQALKKRLEEMCLTCPVHGFMDCNCDAAARNRRTGGGPDRS</sequence>
<evidence type="ECO:0000256" key="1">
    <source>
        <dbReference type="ARBA" id="ARBA00010641"/>
    </source>
</evidence>
<proteinExistence type="inferred from homology"/>
<keyword evidence="5" id="KW-0804">Transcription</keyword>
<keyword evidence="9" id="KW-1185">Reference proteome</keyword>
<gene>
    <name evidence="8" type="ORF">DEM25_008000</name>
</gene>
<dbReference type="Pfam" id="PF04542">
    <property type="entry name" value="Sigma70_r2"/>
    <property type="match status" value="1"/>
</dbReference>
<dbReference type="InterPro" id="IPR007627">
    <property type="entry name" value="RNA_pol_sigma70_r2"/>
</dbReference>
<evidence type="ECO:0000256" key="5">
    <source>
        <dbReference type="ARBA" id="ARBA00023163"/>
    </source>
</evidence>
<dbReference type="Proteomes" id="UP000246132">
    <property type="component" value="Unassembled WGS sequence"/>
</dbReference>
<feature type="domain" description="RNA polymerase sigma factor 70 region 4 type 2" evidence="7">
    <location>
        <begin position="119"/>
        <end position="171"/>
    </location>
</feature>
<dbReference type="Gene3D" id="1.10.10.10">
    <property type="entry name" value="Winged helix-like DNA-binding domain superfamily/Winged helix DNA-binding domain"/>
    <property type="match status" value="1"/>
</dbReference>
<feature type="domain" description="RNA polymerase sigma-70 region 2" evidence="6">
    <location>
        <begin position="25"/>
        <end position="90"/>
    </location>
</feature>
<dbReference type="GO" id="GO:0006352">
    <property type="term" value="P:DNA-templated transcription initiation"/>
    <property type="evidence" value="ECO:0007669"/>
    <property type="project" value="InterPro"/>
</dbReference>
<comment type="similarity">
    <text evidence="1">Belongs to the sigma-70 factor family. ECF subfamily.</text>
</comment>
<evidence type="ECO:0000313" key="8">
    <source>
        <dbReference type="EMBL" id="RKF07960.1"/>
    </source>
</evidence>
<evidence type="ECO:0000313" key="9">
    <source>
        <dbReference type="Proteomes" id="UP000246132"/>
    </source>
</evidence>
<name>A0A3A8AJW7_9HYPH</name>
<dbReference type="NCBIfam" id="TIGR02937">
    <property type="entry name" value="sigma70-ECF"/>
    <property type="match status" value="1"/>
</dbReference>
<dbReference type="InterPro" id="IPR036388">
    <property type="entry name" value="WH-like_DNA-bd_sf"/>
</dbReference>
<dbReference type="PANTHER" id="PTHR43133:SF8">
    <property type="entry name" value="RNA POLYMERASE SIGMA FACTOR HI_1459-RELATED"/>
    <property type="match status" value="1"/>
</dbReference>
<dbReference type="InterPro" id="IPR013249">
    <property type="entry name" value="RNA_pol_sigma70_r4_t2"/>
</dbReference>
<dbReference type="SUPFAM" id="SSF88946">
    <property type="entry name" value="Sigma2 domain of RNA polymerase sigma factors"/>
    <property type="match status" value="1"/>
</dbReference>
<dbReference type="InterPro" id="IPR013325">
    <property type="entry name" value="RNA_pol_sigma_r2"/>
</dbReference>
<keyword evidence="3" id="KW-0731">Sigma factor</keyword>
<organism evidence="8 9">
    <name type="scientific">Oceaniradius stylonematis</name>
    <dbReference type="NCBI Taxonomy" id="2184161"/>
    <lineage>
        <taxon>Bacteria</taxon>
        <taxon>Pseudomonadati</taxon>
        <taxon>Pseudomonadota</taxon>
        <taxon>Alphaproteobacteria</taxon>
        <taxon>Hyphomicrobiales</taxon>
        <taxon>Ahrensiaceae</taxon>
        <taxon>Oceaniradius</taxon>
    </lineage>
</organism>
<protein>
    <submittedName>
        <fullName evidence="8">RNA polymerase sigma factor</fullName>
    </submittedName>
</protein>
<evidence type="ECO:0000256" key="3">
    <source>
        <dbReference type="ARBA" id="ARBA00023082"/>
    </source>
</evidence>
<dbReference type="GO" id="GO:0016987">
    <property type="term" value="F:sigma factor activity"/>
    <property type="evidence" value="ECO:0007669"/>
    <property type="project" value="UniProtKB-KW"/>
</dbReference>
<reference evidence="8 9" key="1">
    <citation type="journal article" date="2018" name="Int. J. Syst. Bacteriol.">
        <title>Oceaniradius stylonemae gen. nov., sp. nov., isolated from a red alga, Stylonema cornu-cervi.</title>
        <authorList>
            <person name="Jeong S."/>
        </authorList>
    </citation>
    <scope>NUCLEOTIDE SEQUENCE [LARGE SCALE GENOMIC DNA]</scope>
    <source>
        <strain evidence="8 9">StC1</strain>
    </source>
</reference>
<dbReference type="PANTHER" id="PTHR43133">
    <property type="entry name" value="RNA POLYMERASE ECF-TYPE SIGMA FACTO"/>
    <property type="match status" value="1"/>
</dbReference>
<dbReference type="InterPro" id="IPR014284">
    <property type="entry name" value="RNA_pol_sigma-70_dom"/>
</dbReference>
<keyword evidence="4" id="KW-0238">DNA-binding</keyword>
<dbReference type="GO" id="GO:0003677">
    <property type="term" value="F:DNA binding"/>
    <property type="evidence" value="ECO:0007669"/>
    <property type="project" value="UniProtKB-KW"/>
</dbReference>
<dbReference type="InterPro" id="IPR013324">
    <property type="entry name" value="RNA_pol_sigma_r3/r4-like"/>
</dbReference>
<evidence type="ECO:0000256" key="4">
    <source>
        <dbReference type="ARBA" id="ARBA00023125"/>
    </source>
</evidence>
<dbReference type="SUPFAM" id="SSF88659">
    <property type="entry name" value="Sigma3 and sigma4 domains of RNA polymerase sigma factors"/>
    <property type="match status" value="1"/>
</dbReference>
<evidence type="ECO:0000259" key="7">
    <source>
        <dbReference type="Pfam" id="PF08281"/>
    </source>
</evidence>
<dbReference type="AlphaFoldDB" id="A0A3A8AJW7"/>
<evidence type="ECO:0000256" key="2">
    <source>
        <dbReference type="ARBA" id="ARBA00023015"/>
    </source>
</evidence>
<dbReference type="OrthoDB" id="7861343at2"/>